<reference evidence="1" key="1">
    <citation type="submission" date="2014-09" db="EMBL/GenBank/DDBJ databases">
        <authorList>
            <person name="Magalhaes I.L.F."/>
            <person name="Oliveira U."/>
            <person name="Santos F.R."/>
            <person name="Vidigal T.H.D.A."/>
            <person name="Brescovit A.D."/>
            <person name="Santos A.J."/>
        </authorList>
    </citation>
    <scope>NUCLEOTIDE SEQUENCE</scope>
    <source>
        <tissue evidence="1">Shoot tissue taken approximately 20 cm above the soil surface</tissue>
    </source>
</reference>
<reference evidence="1" key="2">
    <citation type="journal article" date="2015" name="Data Brief">
        <title>Shoot transcriptome of the giant reed, Arundo donax.</title>
        <authorList>
            <person name="Barrero R.A."/>
            <person name="Guerrero F.D."/>
            <person name="Moolhuijzen P."/>
            <person name="Goolsby J.A."/>
            <person name="Tidwell J."/>
            <person name="Bellgard S.E."/>
            <person name="Bellgard M.I."/>
        </authorList>
    </citation>
    <scope>NUCLEOTIDE SEQUENCE</scope>
    <source>
        <tissue evidence="1">Shoot tissue taken approximately 20 cm above the soil surface</tissue>
    </source>
</reference>
<accession>A0A0A9EXE0</accession>
<evidence type="ECO:0000313" key="1">
    <source>
        <dbReference type="EMBL" id="JAE03604.1"/>
    </source>
</evidence>
<organism evidence="1">
    <name type="scientific">Arundo donax</name>
    <name type="common">Giant reed</name>
    <name type="synonym">Donax arundinaceus</name>
    <dbReference type="NCBI Taxonomy" id="35708"/>
    <lineage>
        <taxon>Eukaryota</taxon>
        <taxon>Viridiplantae</taxon>
        <taxon>Streptophyta</taxon>
        <taxon>Embryophyta</taxon>
        <taxon>Tracheophyta</taxon>
        <taxon>Spermatophyta</taxon>
        <taxon>Magnoliopsida</taxon>
        <taxon>Liliopsida</taxon>
        <taxon>Poales</taxon>
        <taxon>Poaceae</taxon>
        <taxon>PACMAD clade</taxon>
        <taxon>Arundinoideae</taxon>
        <taxon>Arundineae</taxon>
        <taxon>Arundo</taxon>
    </lineage>
</organism>
<dbReference type="AlphaFoldDB" id="A0A0A9EXE0"/>
<sequence>MLQELVCYRASGNKDVRPTKLTLKSETMLGTSKSKVDYARRVESEQYRMKFIENVNTVMVSEFVLEFWLNQMDAHHFDAWFSLAATARLNRLAVDLSGMSLDCKVLPEKYAFSLQLLEDGRAHLCNIQLTNLSLKPLGDFGGFVNLTMLELICVNR</sequence>
<proteinExistence type="predicted"/>
<name>A0A0A9EXE0_ARUDO</name>
<dbReference type="EMBL" id="GBRH01194292">
    <property type="protein sequence ID" value="JAE03604.1"/>
    <property type="molecule type" value="Transcribed_RNA"/>
</dbReference>
<protein>
    <submittedName>
        <fullName evidence="1">Uncharacterized protein</fullName>
    </submittedName>
</protein>